<organism evidence="3 4">
    <name type="scientific">Phanerochaete sordida</name>
    <dbReference type="NCBI Taxonomy" id="48140"/>
    <lineage>
        <taxon>Eukaryota</taxon>
        <taxon>Fungi</taxon>
        <taxon>Dikarya</taxon>
        <taxon>Basidiomycota</taxon>
        <taxon>Agaricomycotina</taxon>
        <taxon>Agaricomycetes</taxon>
        <taxon>Polyporales</taxon>
        <taxon>Phanerochaetaceae</taxon>
        <taxon>Phanerochaete</taxon>
    </lineage>
</organism>
<evidence type="ECO:0000313" key="3">
    <source>
        <dbReference type="EMBL" id="GJE92076.1"/>
    </source>
</evidence>
<dbReference type="PANTHER" id="PTHR38248">
    <property type="entry name" value="FUNK1 6"/>
    <property type="match status" value="1"/>
</dbReference>
<feature type="region of interest" description="Disordered" evidence="1">
    <location>
        <begin position="582"/>
        <end position="627"/>
    </location>
</feature>
<protein>
    <recommendedName>
        <fullName evidence="2">Fungal-type protein kinase domain-containing protein</fullName>
    </recommendedName>
</protein>
<dbReference type="AlphaFoldDB" id="A0A9P3GBZ8"/>
<dbReference type="EMBL" id="BPQB01000024">
    <property type="protein sequence ID" value="GJE92076.1"/>
    <property type="molecule type" value="Genomic_DNA"/>
</dbReference>
<dbReference type="InterPro" id="IPR040976">
    <property type="entry name" value="Pkinase_fungal"/>
</dbReference>
<name>A0A9P3GBZ8_9APHY</name>
<gene>
    <name evidence="3" type="ORF">PsYK624_082290</name>
</gene>
<evidence type="ECO:0000259" key="2">
    <source>
        <dbReference type="Pfam" id="PF17667"/>
    </source>
</evidence>
<dbReference type="Pfam" id="PF17667">
    <property type="entry name" value="Pkinase_fungal"/>
    <property type="match status" value="1"/>
</dbReference>
<dbReference type="OrthoDB" id="2757515at2759"/>
<evidence type="ECO:0000256" key="1">
    <source>
        <dbReference type="SAM" id="MobiDB-lite"/>
    </source>
</evidence>
<feature type="compositionally biased region" description="Low complexity" evidence="1">
    <location>
        <begin position="83"/>
        <end position="94"/>
    </location>
</feature>
<dbReference type="Proteomes" id="UP000703269">
    <property type="component" value="Unassembled WGS sequence"/>
</dbReference>
<proteinExistence type="predicted"/>
<feature type="region of interest" description="Disordered" evidence="1">
    <location>
        <begin position="66"/>
        <end position="99"/>
    </location>
</feature>
<keyword evidence="4" id="KW-1185">Reference proteome</keyword>
<dbReference type="Gene3D" id="1.10.510.10">
    <property type="entry name" value="Transferase(Phosphotransferase) domain 1"/>
    <property type="match status" value="1"/>
</dbReference>
<evidence type="ECO:0000313" key="4">
    <source>
        <dbReference type="Proteomes" id="UP000703269"/>
    </source>
</evidence>
<comment type="caution">
    <text evidence="3">The sequence shown here is derived from an EMBL/GenBank/DDBJ whole genome shotgun (WGS) entry which is preliminary data.</text>
</comment>
<dbReference type="PROSITE" id="PS00109">
    <property type="entry name" value="PROTEIN_KINASE_TYR"/>
    <property type="match status" value="1"/>
</dbReference>
<feature type="domain" description="Fungal-type protein kinase" evidence="2">
    <location>
        <begin position="112"/>
        <end position="470"/>
    </location>
</feature>
<dbReference type="SUPFAM" id="SSF56112">
    <property type="entry name" value="Protein kinase-like (PK-like)"/>
    <property type="match status" value="1"/>
</dbReference>
<feature type="compositionally biased region" description="Basic and acidic residues" evidence="1">
    <location>
        <begin position="614"/>
        <end position="626"/>
    </location>
</feature>
<accession>A0A9P3GBZ8</accession>
<reference evidence="3 4" key="1">
    <citation type="submission" date="2021-08" db="EMBL/GenBank/DDBJ databases">
        <title>Draft Genome Sequence of Phanerochaete sordida strain YK-624.</title>
        <authorList>
            <person name="Mori T."/>
            <person name="Dohra H."/>
            <person name="Suzuki T."/>
            <person name="Kawagishi H."/>
            <person name="Hirai H."/>
        </authorList>
    </citation>
    <scope>NUCLEOTIDE SEQUENCE [LARGE SCALE GENOMIC DNA]</scope>
    <source>
        <strain evidence="3 4">YK-624</strain>
    </source>
</reference>
<dbReference type="InterPro" id="IPR008266">
    <property type="entry name" value="Tyr_kinase_AS"/>
</dbReference>
<dbReference type="InterPro" id="IPR011009">
    <property type="entry name" value="Kinase-like_dom_sf"/>
</dbReference>
<dbReference type="PANTHER" id="PTHR38248:SF2">
    <property type="entry name" value="FUNK1 11"/>
    <property type="match status" value="1"/>
</dbReference>
<dbReference type="GO" id="GO:0004672">
    <property type="term" value="F:protein kinase activity"/>
    <property type="evidence" value="ECO:0007669"/>
    <property type="project" value="InterPro"/>
</dbReference>
<sequence>MEAIEDAAEDDTDDIYVPPYPSIAARASPKAATKCPRKNLSEFYNFSTAVLMVEFAVDRDADPFMEPEDYGFADTPSPPPETSGVQGVSPPGSSADLVPFERDTPEADVVRERLLKSAQALFLRQHRHSLYQLLFVHGGVRFLRFDRSGSVVTQRLDYARNPEPLAAFLWRFSHMDDGMRGQDPSTTLATRQEASLFTDAVHDFLDALGNADGSQKLPRTLPHAEHSLDSSETFPIWKIRVTSNNTGQSTSLVVQRPFAGSVSLRGRATRAYLAYDLPTRRLVFFKDSWRAKNSHRRSEFDIYCDLRANGVPFVPEILFGGDVLDAGGDPRQTVADELAVEDATWRRTDDLIHGHVHHRLVQDIFYPLDSVHNERELLQSLHDAILAIDKAHQALGIIHRDLTNSNVMLDSRGKCVLNDWDHAGPPDPDAGAIGTVQFMSTRLLRSMPHKPAHHELVDDLQSIFWLLNYVAIVRFALHHDNLKQGLFVARAGREGNMAAGADKLASLYDVALYAGRYRSAALTELIRDLAQCWTDYEYLLSLPASWVISDHLDIKRDMLELAAQPEFWRQKFAEALRKYDEEQEAAHGADAPEGQDEADALDATPVVRAGSKRRASEDARADDGRQLVRRSKRLRVMRQRKE</sequence>